<protein>
    <submittedName>
        <fullName evidence="2">Uncharacterized protein</fullName>
    </submittedName>
</protein>
<dbReference type="Proteomes" id="UP000314982">
    <property type="component" value="Unassembled WGS sequence"/>
</dbReference>
<keyword evidence="3" id="KW-1185">Reference proteome</keyword>
<evidence type="ECO:0000313" key="3">
    <source>
        <dbReference type="Proteomes" id="UP000314982"/>
    </source>
</evidence>
<name>A0A4W5JXC9_9TELE</name>
<sequence length="101" mass="11068">MTTKGFNYGAIWDIHNFTAQGRILILSLGTIDTAQSRSVVEPMKSQSHSLVEPMKSQSHSLVEPMKSQSHSVVEALKAQSQTSIELQGALQVYQTTAILHS</sequence>
<dbReference type="AlphaFoldDB" id="A0A4W5JXC9"/>
<feature type="region of interest" description="Disordered" evidence="1">
    <location>
        <begin position="43"/>
        <end position="64"/>
    </location>
</feature>
<evidence type="ECO:0000313" key="2">
    <source>
        <dbReference type="Ensembl" id="ENSHHUP00000004411.1"/>
    </source>
</evidence>
<reference evidence="2" key="3">
    <citation type="submission" date="2025-09" db="UniProtKB">
        <authorList>
            <consortium name="Ensembl"/>
        </authorList>
    </citation>
    <scope>IDENTIFICATION</scope>
</reference>
<reference evidence="2" key="2">
    <citation type="submission" date="2025-08" db="UniProtKB">
        <authorList>
            <consortium name="Ensembl"/>
        </authorList>
    </citation>
    <scope>IDENTIFICATION</scope>
</reference>
<proteinExistence type="predicted"/>
<accession>A0A4W5JXC9</accession>
<reference evidence="3" key="1">
    <citation type="submission" date="2018-06" db="EMBL/GenBank/DDBJ databases">
        <title>Genome assembly of Danube salmon.</title>
        <authorList>
            <person name="Macqueen D.J."/>
            <person name="Gundappa M.K."/>
        </authorList>
    </citation>
    <scope>NUCLEOTIDE SEQUENCE [LARGE SCALE GENOMIC DNA]</scope>
</reference>
<evidence type="ECO:0000256" key="1">
    <source>
        <dbReference type="SAM" id="MobiDB-lite"/>
    </source>
</evidence>
<organism evidence="2 3">
    <name type="scientific">Hucho hucho</name>
    <name type="common">huchen</name>
    <dbReference type="NCBI Taxonomy" id="62062"/>
    <lineage>
        <taxon>Eukaryota</taxon>
        <taxon>Metazoa</taxon>
        <taxon>Chordata</taxon>
        <taxon>Craniata</taxon>
        <taxon>Vertebrata</taxon>
        <taxon>Euteleostomi</taxon>
        <taxon>Actinopterygii</taxon>
        <taxon>Neopterygii</taxon>
        <taxon>Teleostei</taxon>
        <taxon>Protacanthopterygii</taxon>
        <taxon>Salmoniformes</taxon>
        <taxon>Salmonidae</taxon>
        <taxon>Salmoninae</taxon>
        <taxon>Hucho</taxon>
    </lineage>
</organism>
<dbReference type="Ensembl" id="ENSHHUT00000004556.1">
    <property type="protein sequence ID" value="ENSHHUP00000004411.1"/>
    <property type="gene ID" value="ENSHHUG00000002746.1"/>
</dbReference>